<sequence length="230" mass="24844">MLLDHLFSGVFQNSTESIISLSNFLVCIAGSLLIGLFLALTYTYKSKYTKSFVVTLATLPAVVCVVIMMVNGNLGAGVAVAGTFSLVRFRSVPGTAKEIGAIFLAMGAGLATGMGYLGYGVLFALILGGVSVLYTNSGIGSSKNTQRTMRITIPEDLDYTGVFDDLFKQYTKECELINVKTTNMGSLFKLTYDVTLNNLNEEKQFIDDIRCRNGNLEIMMAKQSSIAGEL</sequence>
<dbReference type="RefSeq" id="WP_330571319.1">
    <property type="nucleotide sequence ID" value="NZ_SLWV01000026.1"/>
</dbReference>
<feature type="transmembrane region" description="Helical" evidence="1">
    <location>
        <begin position="101"/>
        <end position="134"/>
    </location>
</feature>
<feature type="transmembrane region" description="Helical" evidence="1">
    <location>
        <begin position="20"/>
        <end position="40"/>
    </location>
</feature>
<evidence type="ECO:0000313" key="3">
    <source>
        <dbReference type="Proteomes" id="UP000294919"/>
    </source>
</evidence>
<keyword evidence="3" id="KW-1185">Reference proteome</keyword>
<reference evidence="2 3" key="1">
    <citation type="submission" date="2019-03" db="EMBL/GenBank/DDBJ databases">
        <title>Genomic Encyclopedia of Type Strains, Phase IV (KMG-IV): sequencing the most valuable type-strain genomes for metagenomic binning, comparative biology and taxonomic classification.</title>
        <authorList>
            <person name="Goeker M."/>
        </authorList>
    </citation>
    <scope>NUCLEOTIDE SEQUENCE [LARGE SCALE GENOMIC DNA]</scope>
    <source>
        <strain evidence="2 3">DSM 102940</strain>
    </source>
</reference>
<proteinExistence type="predicted"/>
<evidence type="ECO:0000256" key="1">
    <source>
        <dbReference type="SAM" id="Phobius"/>
    </source>
</evidence>
<organism evidence="2 3">
    <name type="scientific">Marinisporobacter balticus</name>
    <dbReference type="NCBI Taxonomy" id="2018667"/>
    <lineage>
        <taxon>Bacteria</taxon>
        <taxon>Bacillati</taxon>
        <taxon>Bacillota</taxon>
        <taxon>Clostridia</taxon>
        <taxon>Peptostreptococcales</taxon>
        <taxon>Thermotaleaceae</taxon>
        <taxon>Marinisporobacter</taxon>
    </lineage>
</organism>
<comment type="caution">
    <text evidence="2">The sequence shown here is derived from an EMBL/GenBank/DDBJ whole genome shotgun (WGS) entry which is preliminary data.</text>
</comment>
<keyword evidence="1" id="KW-1133">Transmembrane helix</keyword>
<accession>A0A4V2SAD0</accession>
<feature type="transmembrane region" description="Helical" evidence="1">
    <location>
        <begin position="52"/>
        <end position="81"/>
    </location>
</feature>
<keyword evidence="1" id="KW-0472">Membrane</keyword>
<evidence type="ECO:0000313" key="2">
    <source>
        <dbReference type="EMBL" id="TCO70390.1"/>
    </source>
</evidence>
<dbReference type="InterPro" id="IPR032531">
    <property type="entry name" value="DUF4956"/>
</dbReference>
<dbReference type="EMBL" id="SLWV01000026">
    <property type="protein sequence ID" value="TCO70390.1"/>
    <property type="molecule type" value="Genomic_DNA"/>
</dbReference>
<dbReference type="Proteomes" id="UP000294919">
    <property type="component" value="Unassembled WGS sequence"/>
</dbReference>
<name>A0A4V2SAD0_9FIRM</name>
<dbReference type="AlphaFoldDB" id="A0A4V2SAD0"/>
<gene>
    <name evidence="2" type="ORF">EV214_1269</name>
</gene>
<protein>
    <submittedName>
        <fullName evidence="2">Uncharacterized protein DUF4956</fullName>
    </submittedName>
</protein>
<dbReference type="Pfam" id="PF16316">
    <property type="entry name" value="DUF4956"/>
    <property type="match status" value="1"/>
</dbReference>
<keyword evidence="1" id="KW-0812">Transmembrane</keyword>